<evidence type="ECO:0000313" key="1">
    <source>
        <dbReference type="EMBL" id="KAF2432663.1"/>
    </source>
</evidence>
<organism evidence="1 2">
    <name type="scientific">Tothia fuscella</name>
    <dbReference type="NCBI Taxonomy" id="1048955"/>
    <lineage>
        <taxon>Eukaryota</taxon>
        <taxon>Fungi</taxon>
        <taxon>Dikarya</taxon>
        <taxon>Ascomycota</taxon>
        <taxon>Pezizomycotina</taxon>
        <taxon>Dothideomycetes</taxon>
        <taxon>Pleosporomycetidae</taxon>
        <taxon>Venturiales</taxon>
        <taxon>Cylindrosympodiaceae</taxon>
        <taxon>Tothia</taxon>
    </lineage>
</organism>
<dbReference type="Proteomes" id="UP000800235">
    <property type="component" value="Unassembled WGS sequence"/>
</dbReference>
<proteinExistence type="predicted"/>
<reference evidence="1" key="1">
    <citation type="journal article" date="2020" name="Stud. Mycol.">
        <title>101 Dothideomycetes genomes: a test case for predicting lifestyles and emergence of pathogens.</title>
        <authorList>
            <person name="Haridas S."/>
            <person name="Albert R."/>
            <person name="Binder M."/>
            <person name="Bloem J."/>
            <person name="Labutti K."/>
            <person name="Salamov A."/>
            <person name="Andreopoulos B."/>
            <person name="Baker S."/>
            <person name="Barry K."/>
            <person name="Bills G."/>
            <person name="Bluhm B."/>
            <person name="Cannon C."/>
            <person name="Castanera R."/>
            <person name="Culley D."/>
            <person name="Daum C."/>
            <person name="Ezra D."/>
            <person name="Gonzalez J."/>
            <person name="Henrissat B."/>
            <person name="Kuo A."/>
            <person name="Liang C."/>
            <person name="Lipzen A."/>
            <person name="Lutzoni F."/>
            <person name="Magnuson J."/>
            <person name="Mondo S."/>
            <person name="Nolan M."/>
            <person name="Ohm R."/>
            <person name="Pangilinan J."/>
            <person name="Park H.-J."/>
            <person name="Ramirez L."/>
            <person name="Alfaro M."/>
            <person name="Sun H."/>
            <person name="Tritt A."/>
            <person name="Yoshinaga Y."/>
            <person name="Zwiers L.-H."/>
            <person name="Turgeon B."/>
            <person name="Goodwin S."/>
            <person name="Spatafora J."/>
            <person name="Crous P."/>
            <person name="Grigoriev I."/>
        </authorList>
    </citation>
    <scope>NUCLEOTIDE SEQUENCE</scope>
    <source>
        <strain evidence="1">CBS 130266</strain>
    </source>
</reference>
<gene>
    <name evidence="1" type="ORF">EJ08DRAFT_648092</name>
</gene>
<name>A0A9P4NWM8_9PEZI</name>
<sequence>MWWPNRVKSPERWYFRGAEHMQVVLGIHAIHDAARTLGMLARRIRRRNYCVWSILALKNESSWVRGELISFVFTVMQILSW</sequence>
<comment type="caution">
    <text evidence="1">The sequence shown here is derived from an EMBL/GenBank/DDBJ whole genome shotgun (WGS) entry which is preliminary data.</text>
</comment>
<dbReference type="EMBL" id="MU007025">
    <property type="protein sequence ID" value="KAF2432663.1"/>
    <property type="molecule type" value="Genomic_DNA"/>
</dbReference>
<protein>
    <submittedName>
        <fullName evidence="1">Uncharacterized protein</fullName>
    </submittedName>
</protein>
<evidence type="ECO:0000313" key="2">
    <source>
        <dbReference type="Proteomes" id="UP000800235"/>
    </source>
</evidence>
<dbReference type="AlphaFoldDB" id="A0A9P4NWM8"/>
<accession>A0A9P4NWM8</accession>
<keyword evidence="2" id="KW-1185">Reference proteome</keyword>